<dbReference type="AlphaFoldDB" id="A0A8H6N883"/>
<dbReference type="Proteomes" id="UP000639643">
    <property type="component" value="Unassembled WGS sequence"/>
</dbReference>
<evidence type="ECO:0000313" key="3">
    <source>
        <dbReference type="Proteomes" id="UP000639643"/>
    </source>
</evidence>
<reference evidence="2" key="1">
    <citation type="journal article" date="2020" name="Phytopathology">
        <title>Genome Sequence Resources of Colletotrichum truncatum, C. plurivorum, C. musicola, and C. sojae: Four Species Pathogenic to Soybean (Glycine max).</title>
        <authorList>
            <person name="Rogerio F."/>
            <person name="Boufleur T.R."/>
            <person name="Ciampi-Guillardi M."/>
            <person name="Sukno S.A."/>
            <person name="Thon M.R."/>
            <person name="Massola Junior N.S."/>
            <person name="Baroncelli R."/>
        </authorList>
    </citation>
    <scope>NUCLEOTIDE SEQUENCE</scope>
    <source>
        <strain evidence="2">LFN0074</strain>
    </source>
</reference>
<dbReference type="OrthoDB" id="1911848at2759"/>
<comment type="caution">
    <text evidence="2">The sequence shown here is derived from an EMBL/GenBank/DDBJ whole genome shotgun (WGS) entry which is preliminary data.</text>
</comment>
<evidence type="ECO:0000259" key="1">
    <source>
        <dbReference type="PROSITE" id="PS50011"/>
    </source>
</evidence>
<dbReference type="PANTHER" id="PTHR37542:SF3">
    <property type="entry name" value="PRION-INHIBITION AND PROPAGATION HELO DOMAIN-CONTAINING PROTEIN"/>
    <property type="match status" value="1"/>
</dbReference>
<dbReference type="PANTHER" id="PTHR37542">
    <property type="entry name" value="HELO DOMAIN-CONTAINING PROTEIN-RELATED"/>
    <property type="match status" value="1"/>
</dbReference>
<name>A0A8H6N883_9PEZI</name>
<dbReference type="InterPro" id="IPR038305">
    <property type="entry name" value="HeLo_sf"/>
</dbReference>
<feature type="domain" description="Protein kinase" evidence="1">
    <location>
        <begin position="251"/>
        <end position="551"/>
    </location>
</feature>
<dbReference type="GO" id="GO:0005524">
    <property type="term" value="F:ATP binding"/>
    <property type="evidence" value="ECO:0007669"/>
    <property type="project" value="InterPro"/>
</dbReference>
<dbReference type="SUPFAM" id="SSF56112">
    <property type="entry name" value="Protein kinase-like (PK-like)"/>
    <property type="match status" value="1"/>
</dbReference>
<evidence type="ECO:0000313" key="2">
    <source>
        <dbReference type="EMBL" id="KAF6823308.1"/>
    </source>
</evidence>
<keyword evidence="3" id="KW-1185">Reference proteome</keyword>
<organism evidence="2 3">
    <name type="scientific">Colletotrichum musicola</name>
    <dbReference type="NCBI Taxonomy" id="2175873"/>
    <lineage>
        <taxon>Eukaryota</taxon>
        <taxon>Fungi</taxon>
        <taxon>Dikarya</taxon>
        <taxon>Ascomycota</taxon>
        <taxon>Pezizomycotina</taxon>
        <taxon>Sordariomycetes</taxon>
        <taxon>Hypocreomycetidae</taxon>
        <taxon>Glomerellales</taxon>
        <taxon>Glomerellaceae</taxon>
        <taxon>Colletotrichum</taxon>
        <taxon>Colletotrichum orchidearum species complex</taxon>
    </lineage>
</organism>
<dbReference type="InterPro" id="IPR011009">
    <property type="entry name" value="Kinase-like_dom_sf"/>
</dbReference>
<dbReference type="InterPro" id="IPR029498">
    <property type="entry name" value="HeLo_dom"/>
</dbReference>
<dbReference type="InterPro" id="IPR000719">
    <property type="entry name" value="Prot_kinase_dom"/>
</dbReference>
<dbReference type="Pfam" id="PF14479">
    <property type="entry name" value="HeLo"/>
    <property type="match status" value="1"/>
</dbReference>
<dbReference type="GO" id="GO:0004672">
    <property type="term" value="F:protein kinase activity"/>
    <property type="evidence" value="ECO:0007669"/>
    <property type="project" value="InterPro"/>
</dbReference>
<dbReference type="Gene3D" id="1.20.120.1020">
    <property type="entry name" value="Prion-inhibition and propagation, HeLo domain"/>
    <property type="match status" value="1"/>
</dbReference>
<dbReference type="PROSITE" id="PS50011">
    <property type="entry name" value="PROTEIN_KINASE_DOM"/>
    <property type="match status" value="1"/>
</dbReference>
<protein>
    <recommendedName>
        <fullName evidence="1">Protein kinase domain-containing protein</fullName>
    </recommendedName>
</protein>
<proteinExistence type="predicted"/>
<dbReference type="Gene3D" id="1.10.510.10">
    <property type="entry name" value="Transferase(Phosphotransferase) domain 1"/>
    <property type="match status" value="1"/>
</dbReference>
<dbReference type="EMBL" id="WIGM01000508">
    <property type="protein sequence ID" value="KAF6823308.1"/>
    <property type="molecule type" value="Genomic_DNA"/>
</dbReference>
<gene>
    <name evidence="2" type="ORF">CMUS01_10738</name>
</gene>
<sequence>MSAEFQIGAAGLGIGAFSGVLDVLSSCTKLYGMWRSLRGLDGHLRILRAKLLLQQALLEQWQRDWLSNPPNPSGHRSSRKQSWVKQHEVAITETLCAVRTLLEELEPLREASEKKKSNQSVIAASANRLIWANSKAADSEKALEHLDSLLAGIYRLLPPQTPNTHTSQVLLSMEDIASESGDFDSLVSALSTGSKRSSTTSSTSSTLEKTFGLRNLGDKLKEDLDQRVDQFTHRSSTANLAIKASRVQIRTHDQSTAGSRSFGNLDGMEDVLVEWKKYDSTWQGKKGIELTGRIFNIAQLLNSDTKPDELLTLKCLGFFDDPERSAYGFVFQIPPGSPYPGLKTDGKYPMASLKSLLDTPSPNTLPTLEDRYHAAYSLALSLSILHGVSWLHKSIRSQNVLFVVAPDGRPIWSRPYLVGFEFSRPDAIDESSEKPEQSARFNVYRHPLAQGTPGEGYRKVFDIYSLGVLFTEIAIWRPVWKLYKDGVDPAALRQLLVQKAADWTSHLMGVDYHNVTMHCLGGDEPGDQSRLAQNFYVNVVEVLGRLVAGSS</sequence>
<accession>A0A8H6N883</accession>